<dbReference type="Proteomes" id="UP000054408">
    <property type="component" value="Unassembled WGS sequence"/>
</dbReference>
<keyword evidence="3" id="KW-0808">Transferase</keyword>
<evidence type="ECO:0000256" key="10">
    <source>
        <dbReference type="RuleBase" id="RU000304"/>
    </source>
</evidence>
<dbReference type="OMA" id="SEQMNAH"/>
<dbReference type="OrthoDB" id="248923at2759"/>
<evidence type="ECO:0000256" key="1">
    <source>
        <dbReference type="ARBA" id="ARBA00012513"/>
    </source>
</evidence>
<dbReference type="EMBL" id="GL349444">
    <property type="protein sequence ID" value="KNC46896.1"/>
    <property type="molecule type" value="Genomic_DNA"/>
</dbReference>
<dbReference type="GO" id="GO:0004674">
    <property type="term" value="F:protein serine/threonine kinase activity"/>
    <property type="evidence" value="ECO:0007669"/>
    <property type="project" value="UniProtKB-KW"/>
</dbReference>
<dbReference type="FunFam" id="3.30.200.20:FF:000042">
    <property type="entry name" value="Aurora kinase A"/>
    <property type="match status" value="1"/>
</dbReference>
<organism evidence="13 14">
    <name type="scientific">Thecamonas trahens ATCC 50062</name>
    <dbReference type="NCBI Taxonomy" id="461836"/>
    <lineage>
        <taxon>Eukaryota</taxon>
        <taxon>Apusozoa</taxon>
        <taxon>Apusomonadida</taxon>
        <taxon>Apusomonadidae</taxon>
        <taxon>Thecamonas</taxon>
    </lineage>
</organism>
<reference evidence="13 14" key="1">
    <citation type="submission" date="2010-05" db="EMBL/GenBank/DDBJ databases">
        <title>The Genome Sequence of Thecamonas trahens ATCC 50062.</title>
        <authorList>
            <consortium name="The Broad Institute Genome Sequencing Platform"/>
            <person name="Russ C."/>
            <person name="Cuomo C."/>
            <person name="Shea T."/>
            <person name="Young S.K."/>
            <person name="Zeng Q."/>
            <person name="Koehrsen M."/>
            <person name="Haas B."/>
            <person name="Borodovsky M."/>
            <person name="Guigo R."/>
            <person name="Alvarado L."/>
            <person name="Berlin A."/>
            <person name="Bochicchio J."/>
            <person name="Borenstein D."/>
            <person name="Chapman S."/>
            <person name="Chen Z."/>
            <person name="Freedman E."/>
            <person name="Gellesch M."/>
            <person name="Goldberg J."/>
            <person name="Griggs A."/>
            <person name="Gujja S."/>
            <person name="Heilman E."/>
            <person name="Heiman D."/>
            <person name="Hepburn T."/>
            <person name="Howarth C."/>
            <person name="Jen D."/>
            <person name="Larson L."/>
            <person name="Mehta T."/>
            <person name="Park D."/>
            <person name="Pearson M."/>
            <person name="Roberts A."/>
            <person name="Saif S."/>
            <person name="Shenoy N."/>
            <person name="Sisk P."/>
            <person name="Stolte C."/>
            <person name="Sykes S."/>
            <person name="Thomson T."/>
            <person name="Walk T."/>
            <person name="White J."/>
            <person name="Yandava C."/>
            <person name="Burger G."/>
            <person name="Gray M.W."/>
            <person name="Holland P.W.H."/>
            <person name="King N."/>
            <person name="Lang F.B.F."/>
            <person name="Roger A.J."/>
            <person name="Ruiz-Trillo I."/>
            <person name="Lander E."/>
            <person name="Nusbaum C."/>
        </authorList>
    </citation>
    <scope>NUCLEOTIDE SEQUENCE [LARGE SCALE GENOMIC DNA]</scope>
    <source>
        <strain evidence="13 14">ATCC 50062</strain>
    </source>
</reference>
<name>A0A0L0D462_THETB</name>
<dbReference type="InterPro" id="IPR000719">
    <property type="entry name" value="Prot_kinase_dom"/>
</dbReference>
<dbReference type="PROSITE" id="PS00108">
    <property type="entry name" value="PROTEIN_KINASE_ST"/>
    <property type="match status" value="1"/>
</dbReference>
<dbReference type="InterPro" id="IPR011009">
    <property type="entry name" value="Kinase-like_dom_sf"/>
</dbReference>
<dbReference type="Pfam" id="PF00069">
    <property type="entry name" value="Pkinase"/>
    <property type="match status" value="1"/>
</dbReference>
<dbReference type="GO" id="GO:0005524">
    <property type="term" value="F:ATP binding"/>
    <property type="evidence" value="ECO:0007669"/>
    <property type="project" value="UniProtKB-UniRule"/>
</dbReference>
<keyword evidence="5 13" id="KW-0418">Kinase</keyword>
<keyword evidence="2 10" id="KW-0723">Serine/threonine-protein kinase</keyword>
<dbReference type="eggNOG" id="KOG0589">
    <property type="taxonomic scope" value="Eukaryota"/>
</dbReference>
<dbReference type="PROSITE" id="PS00107">
    <property type="entry name" value="PROTEIN_KINASE_ATP"/>
    <property type="match status" value="1"/>
</dbReference>
<evidence type="ECO:0000256" key="9">
    <source>
        <dbReference type="PROSITE-ProRule" id="PRU10141"/>
    </source>
</evidence>
<keyword evidence="14" id="KW-1185">Reference proteome</keyword>
<evidence type="ECO:0000313" key="14">
    <source>
        <dbReference type="Proteomes" id="UP000054408"/>
    </source>
</evidence>
<sequence>MEEYRKISTVGRGQFGSVILAREVATGDKVAIKVVKTKRYTEKQRADLIREVVVLSGVHHPFVVAYRHSFYKAAAVYIVMEYAERGTLKANLAKDGRKLKLSERRIMRYFVQILLALMHLHREQILHRDLKTENIFVAADGSIKLGDFGVSRVLGNTLAATRAGTPHYVAPEIADVWSLGVVLYEMVMGKMPFRPRKPGAGLPQLLDNILHKQIRVPRSRNVSSSLRNLVSDLLSKDPDDRPSLRSVFKRSIVRHAFDALPDREDFDSKGRYAPYDSSEEDEGESASRRGKRDAKKLQKRLGVSRSSLRLRNLSNLM</sequence>
<evidence type="ECO:0000256" key="3">
    <source>
        <dbReference type="ARBA" id="ARBA00022679"/>
    </source>
</evidence>
<feature type="domain" description="Protein kinase" evidence="12">
    <location>
        <begin position="4"/>
        <end position="258"/>
    </location>
</feature>
<dbReference type="PROSITE" id="PS50011">
    <property type="entry name" value="PROTEIN_KINASE_DOM"/>
    <property type="match status" value="1"/>
</dbReference>
<dbReference type="EC" id="2.7.11.1" evidence="1"/>
<dbReference type="PANTHER" id="PTHR44899">
    <property type="entry name" value="CAMK FAMILY PROTEIN KINASE"/>
    <property type="match status" value="1"/>
</dbReference>
<dbReference type="RefSeq" id="XP_013760169.1">
    <property type="nucleotide sequence ID" value="XM_013904715.1"/>
</dbReference>
<dbReference type="STRING" id="461836.A0A0L0D462"/>
<feature type="region of interest" description="Disordered" evidence="11">
    <location>
        <begin position="268"/>
        <end position="303"/>
    </location>
</feature>
<dbReference type="AlphaFoldDB" id="A0A0L0D462"/>
<comment type="catalytic activity">
    <reaction evidence="8">
        <text>L-seryl-[protein] + ATP = O-phospho-L-seryl-[protein] + ADP + H(+)</text>
        <dbReference type="Rhea" id="RHEA:17989"/>
        <dbReference type="Rhea" id="RHEA-COMP:9863"/>
        <dbReference type="Rhea" id="RHEA-COMP:11604"/>
        <dbReference type="ChEBI" id="CHEBI:15378"/>
        <dbReference type="ChEBI" id="CHEBI:29999"/>
        <dbReference type="ChEBI" id="CHEBI:30616"/>
        <dbReference type="ChEBI" id="CHEBI:83421"/>
        <dbReference type="ChEBI" id="CHEBI:456216"/>
        <dbReference type="EC" id="2.7.11.1"/>
    </reaction>
</comment>
<feature type="compositionally biased region" description="Basic residues" evidence="11">
    <location>
        <begin position="288"/>
        <end position="299"/>
    </location>
</feature>
<gene>
    <name evidence="13" type="ORF">AMSG_03327</name>
</gene>
<dbReference type="SMART" id="SM00220">
    <property type="entry name" value="S_TKc"/>
    <property type="match status" value="1"/>
</dbReference>
<keyword evidence="6 9" id="KW-0067">ATP-binding</keyword>
<dbReference type="Gene3D" id="1.10.510.10">
    <property type="entry name" value="Transferase(Phosphotransferase) domain 1"/>
    <property type="match status" value="1"/>
</dbReference>
<dbReference type="InterPro" id="IPR008271">
    <property type="entry name" value="Ser/Thr_kinase_AS"/>
</dbReference>
<evidence type="ECO:0000259" key="12">
    <source>
        <dbReference type="PROSITE" id="PS50011"/>
    </source>
</evidence>
<evidence type="ECO:0000313" key="13">
    <source>
        <dbReference type="EMBL" id="KNC46896.1"/>
    </source>
</evidence>
<evidence type="ECO:0000256" key="6">
    <source>
        <dbReference type="ARBA" id="ARBA00022840"/>
    </source>
</evidence>
<protein>
    <recommendedName>
        <fullName evidence="1">non-specific serine/threonine protein kinase</fullName>
        <ecNumber evidence="1">2.7.11.1</ecNumber>
    </recommendedName>
</protein>
<evidence type="ECO:0000256" key="5">
    <source>
        <dbReference type="ARBA" id="ARBA00022777"/>
    </source>
</evidence>
<dbReference type="GeneID" id="25562939"/>
<proteinExistence type="inferred from homology"/>
<accession>A0A0L0D462</accession>
<feature type="binding site" evidence="9">
    <location>
        <position position="33"/>
    </location>
    <ligand>
        <name>ATP</name>
        <dbReference type="ChEBI" id="CHEBI:30616"/>
    </ligand>
</feature>
<evidence type="ECO:0000256" key="8">
    <source>
        <dbReference type="ARBA" id="ARBA00048679"/>
    </source>
</evidence>
<evidence type="ECO:0000256" key="4">
    <source>
        <dbReference type="ARBA" id="ARBA00022741"/>
    </source>
</evidence>
<keyword evidence="4 9" id="KW-0547">Nucleotide-binding</keyword>
<dbReference type="InterPro" id="IPR051131">
    <property type="entry name" value="NEK_Ser/Thr_kinase_NIMA"/>
</dbReference>
<evidence type="ECO:0000256" key="2">
    <source>
        <dbReference type="ARBA" id="ARBA00022527"/>
    </source>
</evidence>
<evidence type="ECO:0000256" key="11">
    <source>
        <dbReference type="SAM" id="MobiDB-lite"/>
    </source>
</evidence>
<comment type="similarity">
    <text evidence="10">Belongs to the protein kinase superfamily.</text>
</comment>
<dbReference type="InterPro" id="IPR017441">
    <property type="entry name" value="Protein_kinase_ATP_BS"/>
</dbReference>
<dbReference type="SUPFAM" id="SSF56112">
    <property type="entry name" value="Protein kinase-like (PK-like)"/>
    <property type="match status" value="1"/>
</dbReference>
<comment type="catalytic activity">
    <reaction evidence="7">
        <text>L-threonyl-[protein] + ATP = O-phospho-L-threonyl-[protein] + ADP + H(+)</text>
        <dbReference type="Rhea" id="RHEA:46608"/>
        <dbReference type="Rhea" id="RHEA-COMP:11060"/>
        <dbReference type="Rhea" id="RHEA-COMP:11605"/>
        <dbReference type="ChEBI" id="CHEBI:15378"/>
        <dbReference type="ChEBI" id="CHEBI:30013"/>
        <dbReference type="ChEBI" id="CHEBI:30616"/>
        <dbReference type="ChEBI" id="CHEBI:61977"/>
        <dbReference type="ChEBI" id="CHEBI:456216"/>
        <dbReference type="EC" id="2.7.11.1"/>
    </reaction>
</comment>
<evidence type="ECO:0000256" key="7">
    <source>
        <dbReference type="ARBA" id="ARBA00047899"/>
    </source>
</evidence>
<dbReference type="PANTHER" id="PTHR44899:SF3">
    <property type="entry name" value="SERINE_THREONINE-PROTEIN KINASE NEK1"/>
    <property type="match status" value="1"/>
</dbReference>